<evidence type="ECO:0000313" key="3">
    <source>
        <dbReference type="Proteomes" id="UP001529510"/>
    </source>
</evidence>
<evidence type="ECO:0000259" key="1">
    <source>
        <dbReference type="Pfam" id="PF18199"/>
    </source>
</evidence>
<dbReference type="PANTHER" id="PTHR46961:SF19">
    <property type="entry name" value="DYNEIN HEAVY CHAIN 5, AXONEMAL"/>
    <property type="match status" value="1"/>
</dbReference>
<sequence length="70" mass="8010">VLFTPLPVVHVYAVSSTTETKKPPMNLYSCPVYKKPRRTDLTYIFSLLLRSSQNPDHWTLRGVALLCDCK</sequence>
<dbReference type="AlphaFoldDB" id="A0ABD0N7T3"/>
<protein>
    <recommendedName>
        <fullName evidence="1">Dynein heavy chain C-terminal domain-containing protein</fullName>
    </recommendedName>
</protein>
<gene>
    <name evidence="2" type="ORF">M9458_047624</name>
</gene>
<dbReference type="EMBL" id="JAMKFB020000024">
    <property type="protein sequence ID" value="KAL0156378.1"/>
    <property type="molecule type" value="Genomic_DNA"/>
</dbReference>
<dbReference type="Pfam" id="PF18199">
    <property type="entry name" value="Dynein_C"/>
    <property type="match status" value="1"/>
</dbReference>
<feature type="domain" description="Dynein heavy chain C-terminal" evidence="1">
    <location>
        <begin position="1"/>
        <end position="67"/>
    </location>
</feature>
<dbReference type="InterPro" id="IPR026983">
    <property type="entry name" value="DHC"/>
</dbReference>
<dbReference type="PANTHER" id="PTHR46961">
    <property type="entry name" value="DYNEIN HEAVY CHAIN 1, AXONEMAL-LIKE PROTEIN"/>
    <property type="match status" value="1"/>
</dbReference>
<dbReference type="Gene3D" id="3.10.490.20">
    <property type="match status" value="1"/>
</dbReference>
<name>A0ABD0N7T3_CIRMR</name>
<comment type="caution">
    <text evidence="2">The sequence shown here is derived from an EMBL/GenBank/DDBJ whole genome shotgun (WGS) entry which is preliminary data.</text>
</comment>
<keyword evidence="3" id="KW-1185">Reference proteome</keyword>
<evidence type="ECO:0000313" key="2">
    <source>
        <dbReference type="EMBL" id="KAL0156378.1"/>
    </source>
</evidence>
<proteinExistence type="predicted"/>
<dbReference type="InterPro" id="IPR041228">
    <property type="entry name" value="Dynein_C"/>
</dbReference>
<dbReference type="InterPro" id="IPR043160">
    <property type="entry name" value="Dynein_C_barrel"/>
</dbReference>
<organism evidence="2 3">
    <name type="scientific">Cirrhinus mrigala</name>
    <name type="common">Mrigala</name>
    <dbReference type="NCBI Taxonomy" id="683832"/>
    <lineage>
        <taxon>Eukaryota</taxon>
        <taxon>Metazoa</taxon>
        <taxon>Chordata</taxon>
        <taxon>Craniata</taxon>
        <taxon>Vertebrata</taxon>
        <taxon>Euteleostomi</taxon>
        <taxon>Actinopterygii</taxon>
        <taxon>Neopterygii</taxon>
        <taxon>Teleostei</taxon>
        <taxon>Ostariophysi</taxon>
        <taxon>Cypriniformes</taxon>
        <taxon>Cyprinidae</taxon>
        <taxon>Labeoninae</taxon>
        <taxon>Labeonini</taxon>
        <taxon>Cirrhinus</taxon>
    </lineage>
</organism>
<dbReference type="Proteomes" id="UP001529510">
    <property type="component" value="Unassembled WGS sequence"/>
</dbReference>
<accession>A0ABD0N7T3</accession>
<feature type="non-terminal residue" evidence="2">
    <location>
        <position position="1"/>
    </location>
</feature>
<reference evidence="2 3" key="1">
    <citation type="submission" date="2024-05" db="EMBL/GenBank/DDBJ databases">
        <title>Genome sequencing and assembly of Indian major carp, Cirrhinus mrigala (Hamilton, 1822).</title>
        <authorList>
            <person name="Mohindra V."/>
            <person name="Chowdhury L.M."/>
            <person name="Lal K."/>
            <person name="Jena J.K."/>
        </authorList>
    </citation>
    <scope>NUCLEOTIDE SEQUENCE [LARGE SCALE GENOMIC DNA]</scope>
    <source>
        <strain evidence="2">CM1030</strain>
        <tissue evidence="2">Blood</tissue>
    </source>
</reference>